<dbReference type="AlphaFoldDB" id="A0A857GKP5"/>
<dbReference type="InterPro" id="IPR050960">
    <property type="entry name" value="AB_hydrolase_4_sf"/>
</dbReference>
<dbReference type="Proteomes" id="UP000463949">
    <property type="component" value="Chromosome"/>
</dbReference>
<keyword evidence="3 6" id="KW-0378">Hydrolase</keyword>
<sequence>MRFSDVPFRPTRWLPGGHLQTLFSPLFRAKPSLERQRERLTLDDGDFIDVDWYGPKGDTTRCAVLLHGLTGSSNSLYILGQQRALAAQGWQSVAVNWRGCSGEPNHRARGYHSGASEDLADILKQLASRYPHKPLVAVGYSLGGNVLMKYLGETGQHSPLQAAVAVSVPFRLDHCADRISQGFSRVYQARFLRDLRHYVESKQRAFQAHGRADELARLTSLETLDGMKSFWDFDGRVTAPLHGFANADEYYQRSSSAFFVPAIQVPTLIVHAKDDPFIYPHSVPTADALPDCVTLELWESGGHVGFIEGAPWRPRYYLEYRLPAWLGEQVTPTALAHSAQAIAS</sequence>
<evidence type="ECO:0000313" key="6">
    <source>
        <dbReference type="EMBL" id="QHD49849.1"/>
    </source>
</evidence>
<dbReference type="PROSITE" id="PS01133">
    <property type="entry name" value="UPF0017"/>
    <property type="match status" value="1"/>
</dbReference>
<keyword evidence="2" id="KW-0719">Serine esterase</keyword>
<dbReference type="NCBIfam" id="NF008218">
    <property type="entry name" value="PRK10985.1"/>
    <property type="match status" value="1"/>
</dbReference>
<evidence type="ECO:0000259" key="5">
    <source>
        <dbReference type="Pfam" id="PF00561"/>
    </source>
</evidence>
<comment type="similarity">
    <text evidence="1">Belongs to the AB hydrolase superfamily. AB hydrolase 4 family.</text>
</comment>
<dbReference type="Pfam" id="PF00561">
    <property type="entry name" value="Abhydrolase_1"/>
    <property type="match status" value="1"/>
</dbReference>
<dbReference type="InterPro" id="IPR029058">
    <property type="entry name" value="AB_hydrolase_fold"/>
</dbReference>
<accession>A0A857GKP5</accession>
<dbReference type="GO" id="GO:0034338">
    <property type="term" value="F:short-chain carboxylesterase activity"/>
    <property type="evidence" value="ECO:0007669"/>
    <property type="project" value="TreeGrafter"/>
</dbReference>
<name>A0A857GKP5_9GAMM</name>
<dbReference type="Gene3D" id="3.40.50.1820">
    <property type="entry name" value="alpha/beta hydrolase"/>
    <property type="match status" value="1"/>
</dbReference>
<dbReference type="PANTHER" id="PTHR10794">
    <property type="entry name" value="ABHYDROLASE DOMAIN-CONTAINING PROTEIN"/>
    <property type="match status" value="1"/>
</dbReference>
<feature type="active site" description="Charge relay system" evidence="4">
    <location>
        <position position="141"/>
    </location>
</feature>
<feature type="active site" description="Charge relay system" evidence="4">
    <location>
        <position position="275"/>
    </location>
</feature>
<evidence type="ECO:0000313" key="7">
    <source>
        <dbReference type="Proteomes" id="UP000463949"/>
    </source>
</evidence>
<dbReference type="GO" id="GO:0047372">
    <property type="term" value="F:monoacylglycerol lipase activity"/>
    <property type="evidence" value="ECO:0007669"/>
    <property type="project" value="TreeGrafter"/>
</dbReference>
<protein>
    <submittedName>
        <fullName evidence="6">Hydrolase</fullName>
    </submittedName>
</protein>
<evidence type="ECO:0000256" key="4">
    <source>
        <dbReference type="PIRSR" id="PIRSR005211-1"/>
    </source>
</evidence>
<organism evidence="6 7">
    <name type="scientific">Vreelandella aquamarina</name>
    <dbReference type="NCBI Taxonomy" id="77097"/>
    <lineage>
        <taxon>Bacteria</taxon>
        <taxon>Pseudomonadati</taxon>
        <taxon>Pseudomonadota</taxon>
        <taxon>Gammaproteobacteria</taxon>
        <taxon>Oceanospirillales</taxon>
        <taxon>Halomonadaceae</taxon>
        <taxon>Vreelandella</taxon>
    </lineage>
</organism>
<dbReference type="OrthoDB" id="332676at2"/>
<feature type="domain" description="AB hydrolase-1" evidence="5">
    <location>
        <begin position="64"/>
        <end position="310"/>
    </location>
</feature>
<proteinExistence type="inferred from homology"/>
<evidence type="ECO:0000256" key="2">
    <source>
        <dbReference type="ARBA" id="ARBA00022487"/>
    </source>
</evidence>
<dbReference type="EMBL" id="CP024621">
    <property type="protein sequence ID" value="QHD49849.1"/>
    <property type="molecule type" value="Genomic_DNA"/>
</dbReference>
<dbReference type="InterPro" id="IPR000952">
    <property type="entry name" value="AB_hydrolase_4_CS"/>
</dbReference>
<dbReference type="InterPro" id="IPR000073">
    <property type="entry name" value="AB_hydrolase_1"/>
</dbReference>
<dbReference type="KEGG" id="hmd:CTT34_09205"/>
<dbReference type="RefSeq" id="WP_159342163.1">
    <property type="nucleotide sequence ID" value="NZ_CP024621.1"/>
</dbReference>
<gene>
    <name evidence="6" type="ORF">CTT34_09205</name>
</gene>
<dbReference type="PANTHER" id="PTHR10794:SF94">
    <property type="entry name" value="ESTERASE YHET-RELATED"/>
    <property type="match status" value="1"/>
</dbReference>
<evidence type="ECO:0000256" key="3">
    <source>
        <dbReference type="ARBA" id="ARBA00022801"/>
    </source>
</evidence>
<feature type="active site" description="Charge relay system" evidence="4">
    <location>
        <position position="303"/>
    </location>
</feature>
<evidence type="ECO:0000256" key="1">
    <source>
        <dbReference type="ARBA" id="ARBA00010884"/>
    </source>
</evidence>
<dbReference type="PIRSF" id="PIRSF005211">
    <property type="entry name" value="Ab_hydro_YheT"/>
    <property type="match status" value="1"/>
</dbReference>
<dbReference type="InterPro" id="IPR012020">
    <property type="entry name" value="ABHD4"/>
</dbReference>
<dbReference type="SUPFAM" id="SSF53474">
    <property type="entry name" value="alpha/beta-Hydrolases"/>
    <property type="match status" value="1"/>
</dbReference>
<reference evidence="6 7" key="1">
    <citation type="submission" date="2017-10" db="EMBL/GenBank/DDBJ databases">
        <title>Coral associated bacteria.</title>
        <authorList>
            <person name="Wang X."/>
        </authorList>
    </citation>
    <scope>NUCLEOTIDE SEQUENCE [LARGE SCALE GENOMIC DNA]</scope>
    <source>
        <strain evidence="6 7">SCSIO 43005</strain>
    </source>
</reference>